<accession>A0A1F5SIX0</accession>
<comment type="caution">
    <text evidence="1">The sequence shown here is derived from an EMBL/GenBank/DDBJ whole genome shotgun (WGS) entry which is preliminary data.</text>
</comment>
<dbReference type="EMBL" id="MFGC01000035">
    <property type="protein sequence ID" value="OGF26658.1"/>
    <property type="molecule type" value="Genomic_DNA"/>
</dbReference>
<evidence type="ECO:0000313" key="2">
    <source>
        <dbReference type="Proteomes" id="UP000178925"/>
    </source>
</evidence>
<protein>
    <submittedName>
        <fullName evidence="1">Uncharacterized protein</fullName>
    </submittedName>
</protein>
<name>A0A1F5SIX0_9BACT</name>
<dbReference type="Proteomes" id="UP000178925">
    <property type="component" value="Unassembled WGS sequence"/>
</dbReference>
<gene>
    <name evidence="1" type="ORF">A2242_04880</name>
</gene>
<sequence>MVLNDADIKTLKEYVYTPYGDIKAELDARWNNRQLREKVEIFLGEYFLKELFSQPRAVLARTIFTPNREFYYFADIVSDFSLQPLLFEYGGKFVAKNTEKYHLCRMFFLDYIGEKGIRFSSKNIVDFNHNEGKDMRDIQTHWGEGLVDFHHRLFACKHPKMVNDIVNFSKWFDSTRFLNKSYYFYFFSLFICHGVLFENFLIEDKEEAAFIKEHVLGSFKEVHKFFGVKPLIMPLLPLDNEKFRTWMSYSPDMKTLLGVADN</sequence>
<dbReference type="AlphaFoldDB" id="A0A1F5SIX0"/>
<proteinExistence type="predicted"/>
<evidence type="ECO:0000313" key="1">
    <source>
        <dbReference type="EMBL" id="OGF26658.1"/>
    </source>
</evidence>
<organism evidence="1 2">
    <name type="scientific">Candidatus Falkowbacteria bacterium RIFOXYA2_FULL_47_9</name>
    <dbReference type="NCBI Taxonomy" id="1797995"/>
    <lineage>
        <taxon>Bacteria</taxon>
        <taxon>Candidatus Falkowiibacteriota</taxon>
    </lineage>
</organism>
<reference evidence="1 2" key="1">
    <citation type="journal article" date="2016" name="Nat. Commun.">
        <title>Thousands of microbial genomes shed light on interconnected biogeochemical processes in an aquifer system.</title>
        <authorList>
            <person name="Anantharaman K."/>
            <person name="Brown C.T."/>
            <person name="Hug L.A."/>
            <person name="Sharon I."/>
            <person name="Castelle C.J."/>
            <person name="Probst A.J."/>
            <person name="Thomas B.C."/>
            <person name="Singh A."/>
            <person name="Wilkins M.J."/>
            <person name="Karaoz U."/>
            <person name="Brodie E.L."/>
            <person name="Williams K.H."/>
            <person name="Hubbard S.S."/>
            <person name="Banfield J.F."/>
        </authorList>
    </citation>
    <scope>NUCLEOTIDE SEQUENCE [LARGE SCALE GENOMIC DNA]</scope>
</reference>